<evidence type="ECO:0000313" key="2">
    <source>
        <dbReference type="Proteomes" id="UP000023152"/>
    </source>
</evidence>
<reference evidence="1 2" key="1">
    <citation type="journal article" date="2013" name="Curr. Biol.">
        <title>The Genome of the Foraminiferan Reticulomyxa filosa.</title>
        <authorList>
            <person name="Glockner G."/>
            <person name="Hulsmann N."/>
            <person name="Schleicher M."/>
            <person name="Noegel A.A."/>
            <person name="Eichinger L."/>
            <person name="Gallinger C."/>
            <person name="Pawlowski J."/>
            <person name="Sierra R."/>
            <person name="Euteneuer U."/>
            <person name="Pillet L."/>
            <person name="Moustafa A."/>
            <person name="Platzer M."/>
            <person name="Groth M."/>
            <person name="Szafranski K."/>
            <person name="Schliwa M."/>
        </authorList>
    </citation>
    <scope>NUCLEOTIDE SEQUENCE [LARGE SCALE GENOMIC DNA]</scope>
</reference>
<dbReference type="InterPro" id="IPR011989">
    <property type="entry name" value="ARM-like"/>
</dbReference>
<comment type="caution">
    <text evidence="1">The sequence shown here is derived from an EMBL/GenBank/DDBJ whole genome shotgun (WGS) entry which is preliminary data.</text>
</comment>
<keyword evidence="2" id="KW-1185">Reference proteome</keyword>
<evidence type="ECO:0000313" key="1">
    <source>
        <dbReference type="EMBL" id="ETO24913.1"/>
    </source>
</evidence>
<dbReference type="AlphaFoldDB" id="X6NGA7"/>
<gene>
    <name evidence="1" type="ORF">RFI_12245</name>
</gene>
<dbReference type="Gene3D" id="1.25.10.10">
    <property type="entry name" value="Leucine-rich Repeat Variant"/>
    <property type="match status" value="1"/>
</dbReference>
<sequence length="101" mass="11728">KTKDAKWWAERFRSQREVITPLVLRDLQLTINQESSDFSKKFIEELGLTYLCKLGQQNPNQAYDRELLKVFKALIDTKVAVQAIINHNDCIYIVADKVSNT</sequence>
<protein>
    <submittedName>
        <fullName evidence="1">Uncharacterized protein</fullName>
    </submittedName>
</protein>
<name>X6NGA7_RETFI</name>
<dbReference type="EMBL" id="ASPP01008874">
    <property type="protein sequence ID" value="ETO24913.1"/>
    <property type="molecule type" value="Genomic_DNA"/>
</dbReference>
<proteinExistence type="predicted"/>
<dbReference type="InterPro" id="IPR016024">
    <property type="entry name" value="ARM-type_fold"/>
</dbReference>
<accession>X6NGA7</accession>
<organism evidence="1 2">
    <name type="scientific">Reticulomyxa filosa</name>
    <dbReference type="NCBI Taxonomy" id="46433"/>
    <lineage>
        <taxon>Eukaryota</taxon>
        <taxon>Sar</taxon>
        <taxon>Rhizaria</taxon>
        <taxon>Retaria</taxon>
        <taxon>Foraminifera</taxon>
        <taxon>Monothalamids</taxon>
        <taxon>Reticulomyxidae</taxon>
        <taxon>Reticulomyxa</taxon>
    </lineage>
</organism>
<dbReference type="Proteomes" id="UP000023152">
    <property type="component" value="Unassembled WGS sequence"/>
</dbReference>
<feature type="non-terminal residue" evidence="1">
    <location>
        <position position="1"/>
    </location>
</feature>
<dbReference type="SUPFAM" id="SSF48371">
    <property type="entry name" value="ARM repeat"/>
    <property type="match status" value="1"/>
</dbReference>